<name>A0A3N4P2S0_9GAMM</name>
<dbReference type="NCBIfam" id="TIGR01420">
    <property type="entry name" value="pilT_fam"/>
    <property type="match status" value="1"/>
</dbReference>
<evidence type="ECO:0000313" key="4">
    <source>
        <dbReference type="Proteomes" id="UP000281332"/>
    </source>
</evidence>
<dbReference type="InterPro" id="IPR027417">
    <property type="entry name" value="P-loop_NTPase"/>
</dbReference>
<dbReference type="Gene3D" id="3.30.450.90">
    <property type="match status" value="1"/>
</dbReference>
<evidence type="ECO:0000256" key="1">
    <source>
        <dbReference type="ARBA" id="ARBA00006611"/>
    </source>
</evidence>
<dbReference type="PANTHER" id="PTHR30486">
    <property type="entry name" value="TWITCHING MOTILITY PROTEIN PILT"/>
    <property type="match status" value="1"/>
</dbReference>
<comment type="similarity">
    <text evidence="1">Belongs to the GSP E family.</text>
</comment>
<dbReference type="InterPro" id="IPR050921">
    <property type="entry name" value="T4SS_GSP_E_ATPase"/>
</dbReference>
<organism evidence="3 4">
    <name type="scientific">Candidatus Pantoea deserta</name>
    <dbReference type="NCBI Taxonomy" id="1869313"/>
    <lineage>
        <taxon>Bacteria</taxon>
        <taxon>Pseudomonadati</taxon>
        <taxon>Pseudomonadota</taxon>
        <taxon>Gammaproteobacteria</taxon>
        <taxon>Enterobacterales</taxon>
        <taxon>Erwiniaceae</taxon>
        <taxon>Pantoea</taxon>
    </lineage>
</organism>
<dbReference type="Proteomes" id="UP000281332">
    <property type="component" value="Unassembled WGS sequence"/>
</dbReference>
<comment type="caution">
    <text evidence="3">The sequence shown here is derived from an EMBL/GenBank/DDBJ whole genome shotgun (WGS) entry which is preliminary data.</text>
</comment>
<dbReference type="InterPro" id="IPR006321">
    <property type="entry name" value="PilT/PilU"/>
</dbReference>
<accession>A0A3N4P2S0</accession>
<feature type="domain" description="Bacterial type II secretion system protein E" evidence="2">
    <location>
        <begin position="194"/>
        <end position="208"/>
    </location>
</feature>
<gene>
    <name evidence="3" type="ORF">BBB56_14330</name>
</gene>
<dbReference type="SUPFAM" id="SSF52540">
    <property type="entry name" value="P-loop containing nucleoside triphosphate hydrolases"/>
    <property type="match status" value="1"/>
</dbReference>
<sequence>MELEEIVALSVKHNAADLHLCSGHSPRWRRHGRLEPIPDIRPLTADWLARFTERYLNARQREELAAQGQTDFALCLASGQRLRANLFTQRQGLSLALRTLATDCPALESLHLPPVVSRWLTLEDGLILVTGATGSGKSTTLAALVDAINRQQAKHIITLEDPVEFVHQSQRSLIQQREIGTHCASFSLGLRAALREDPDVILLGELRDSDTIRQALTAAETGHLVLATLHTRGAAQAIDRLVDVCPAVEKNLVRTQLAGSLKAVMAQKLVPANGGGRIGLFEVLTATPAIANLIRDGKMHQIGGLLQTGAQAGMQTFEQSLLARQREGLIARASDEGERPAESGDQWVSNQSCKIMAADCESTEPLFSAR</sequence>
<dbReference type="GO" id="GO:0016887">
    <property type="term" value="F:ATP hydrolysis activity"/>
    <property type="evidence" value="ECO:0007669"/>
    <property type="project" value="InterPro"/>
</dbReference>
<reference evidence="3 4" key="1">
    <citation type="submission" date="2018-11" db="EMBL/GenBank/DDBJ databases">
        <title>Whole genome sequencing of Pantoea sp. RIT388.</title>
        <authorList>
            <person name="Gan H.M."/>
            <person name="Hudson A.O."/>
        </authorList>
    </citation>
    <scope>NUCLEOTIDE SEQUENCE [LARGE SCALE GENOMIC DNA]</scope>
    <source>
        <strain evidence="3 4">RIT388</strain>
    </source>
</reference>
<dbReference type="Pfam" id="PF00437">
    <property type="entry name" value="T2SSE"/>
    <property type="match status" value="1"/>
</dbReference>
<dbReference type="SMART" id="SM00382">
    <property type="entry name" value="AAA"/>
    <property type="match status" value="1"/>
</dbReference>
<dbReference type="PANTHER" id="PTHR30486:SF6">
    <property type="entry name" value="TYPE IV PILUS RETRACTATION ATPASE PILT"/>
    <property type="match status" value="1"/>
</dbReference>
<proteinExistence type="inferred from homology"/>
<dbReference type="GO" id="GO:0005524">
    <property type="term" value="F:ATP binding"/>
    <property type="evidence" value="ECO:0007669"/>
    <property type="project" value="InterPro"/>
</dbReference>
<dbReference type="EMBL" id="RMVG01000011">
    <property type="protein sequence ID" value="RPD98890.1"/>
    <property type="molecule type" value="Genomic_DNA"/>
</dbReference>
<dbReference type="InterPro" id="IPR003593">
    <property type="entry name" value="AAA+_ATPase"/>
</dbReference>
<keyword evidence="4" id="KW-1185">Reference proteome</keyword>
<protein>
    <submittedName>
        <fullName evidence="3">Type IV pilus twitching motility protein PilT</fullName>
    </submittedName>
</protein>
<dbReference type="InterPro" id="IPR001482">
    <property type="entry name" value="T2SS/T4SS_dom"/>
</dbReference>
<dbReference type="AlphaFoldDB" id="A0A3N4P2S0"/>
<dbReference type="RefSeq" id="WP_123801609.1">
    <property type="nucleotide sequence ID" value="NZ_RMVG01000011.1"/>
</dbReference>
<dbReference type="Gene3D" id="3.40.50.300">
    <property type="entry name" value="P-loop containing nucleotide triphosphate hydrolases"/>
    <property type="match status" value="1"/>
</dbReference>
<evidence type="ECO:0000259" key="2">
    <source>
        <dbReference type="PROSITE" id="PS00662"/>
    </source>
</evidence>
<dbReference type="OrthoDB" id="9804785at2"/>
<dbReference type="PROSITE" id="PS00662">
    <property type="entry name" value="T2SP_E"/>
    <property type="match status" value="1"/>
</dbReference>
<dbReference type="CDD" id="cd01131">
    <property type="entry name" value="PilT"/>
    <property type="match status" value="1"/>
</dbReference>
<evidence type="ECO:0000313" key="3">
    <source>
        <dbReference type="EMBL" id="RPD98890.1"/>
    </source>
</evidence>